<dbReference type="Gene3D" id="1.20.1180.10">
    <property type="entry name" value="Udp N-acetylglucosamine O-acyltransferase, C-terminal domain"/>
    <property type="match status" value="1"/>
</dbReference>
<keyword evidence="3 7" id="KW-0808">Transferase</keyword>
<dbReference type="NCBIfam" id="TIGR01852">
    <property type="entry name" value="lipid_A_lpxA"/>
    <property type="match status" value="1"/>
</dbReference>
<dbReference type="InterPro" id="IPR029098">
    <property type="entry name" value="Acetyltransf_C"/>
</dbReference>
<name>A0A2P2EE84_9PROT</name>
<dbReference type="CDD" id="cd03351">
    <property type="entry name" value="LbH_UDP-GlcNAc_AT"/>
    <property type="match status" value="1"/>
</dbReference>
<keyword evidence="5 7" id="KW-0012">Acyltransferase</keyword>
<dbReference type="EC" id="2.3.1.129" evidence="7"/>
<sequence length="264" mass="28177">MSADIHPTAVIEEGAIIGEGAKIGPFCFISAGTELGAGVQLVSHVTTYGRVSIGDHTQIWPFAVLGGPPQIHPYQDTDTQLIIGASCVIREHVTMHRGSTRDQGITRIGDGCFFMDNSHVAHDCVVEDNCILARSATLGGHAHLAKGVYIGGLAAVHQWTRIGTYGFIGALALVTRDVIPYAMANGNPAHLKGLNIVGFKRRGSTTAQIRDILAAFDMLFGDDVTPLQDRISDVAESFSDNPQVQAMLDFLNAPSKRGICSAER</sequence>
<protein>
    <submittedName>
        <fullName evidence="7">Acyl-[acyl-carrier-protein]-UDP-N-acetylglucosamine O-acyltransferase</fullName>
        <ecNumber evidence="7">2.3.1.129</ecNumber>
    </submittedName>
</protein>
<evidence type="ECO:0000256" key="2">
    <source>
        <dbReference type="ARBA" id="ARBA00022556"/>
    </source>
</evidence>
<accession>A0A2P2EE84</accession>
<keyword evidence="1" id="KW-0444">Lipid biosynthesis</keyword>
<dbReference type="PIRSF" id="PIRSF000456">
    <property type="entry name" value="UDP-GlcNAc_acltr"/>
    <property type="match status" value="1"/>
</dbReference>
<evidence type="ECO:0000259" key="6">
    <source>
        <dbReference type="Pfam" id="PF13720"/>
    </source>
</evidence>
<reference evidence="7" key="1">
    <citation type="journal article" date="2018" name="Genome Announc.">
        <title>Draft Genome Sequence of "Candidatus Phycosocius bacilliformis," an Alphaproteobacterial Ectosymbiont of the Hydrocarbon-Producing Green Alga Botryococcus braunii.</title>
        <authorList>
            <person name="Tanabe Y."/>
            <person name="Yamaguchi H."/>
            <person name="Watanabe M.M."/>
        </authorList>
    </citation>
    <scope>NUCLEOTIDE SEQUENCE [LARGE SCALE GENOMIC DNA]</scope>
    <source>
        <strain evidence="7">BOTRYCO-2</strain>
    </source>
</reference>
<dbReference type="PANTHER" id="PTHR43480:SF1">
    <property type="entry name" value="ACYL-[ACYL-CARRIER-PROTEIN]--UDP-N-ACETYLGLUCOSAMINE O-ACYLTRANSFERASE, MITOCHONDRIAL-RELATED"/>
    <property type="match status" value="1"/>
</dbReference>
<keyword evidence="8" id="KW-1185">Reference proteome</keyword>
<dbReference type="InterPro" id="IPR001451">
    <property type="entry name" value="Hexapep"/>
</dbReference>
<keyword evidence="4" id="KW-0443">Lipid metabolism</keyword>
<dbReference type="RefSeq" id="WP_192576388.1">
    <property type="nucleotide sequence ID" value="NZ_BFBR01000013.1"/>
</dbReference>
<dbReference type="GO" id="GO:0016020">
    <property type="term" value="C:membrane"/>
    <property type="evidence" value="ECO:0007669"/>
    <property type="project" value="GOC"/>
</dbReference>
<dbReference type="EMBL" id="BFBR01000013">
    <property type="protein sequence ID" value="GBF59364.1"/>
    <property type="molecule type" value="Genomic_DNA"/>
</dbReference>
<dbReference type="Pfam" id="PF00132">
    <property type="entry name" value="Hexapep"/>
    <property type="match status" value="1"/>
</dbReference>
<comment type="caution">
    <text evidence="7">The sequence shown here is derived from an EMBL/GenBank/DDBJ whole genome shotgun (WGS) entry which is preliminary data.</text>
</comment>
<dbReference type="Pfam" id="PF13720">
    <property type="entry name" value="Acetyltransf_11"/>
    <property type="match status" value="1"/>
</dbReference>
<dbReference type="GO" id="GO:0008780">
    <property type="term" value="F:acyl-[acyl-carrier-protein]-UDP-N-acetylglucosamine O-acyltransferase activity"/>
    <property type="evidence" value="ECO:0007669"/>
    <property type="project" value="UniProtKB-EC"/>
</dbReference>
<dbReference type="SUPFAM" id="SSF51161">
    <property type="entry name" value="Trimeric LpxA-like enzymes"/>
    <property type="match status" value="1"/>
</dbReference>
<evidence type="ECO:0000256" key="3">
    <source>
        <dbReference type="ARBA" id="ARBA00022679"/>
    </source>
</evidence>
<evidence type="ECO:0000313" key="8">
    <source>
        <dbReference type="Proteomes" id="UP000245086"/>
    </source>
</evidence>
<dbReference type="NCBIfam" id="NF003657">
    <property type="entry name" value="PRK05289.1"/>
    <property type="match status" value="1"/>
</dbReference>
<evidence type="ECO:0000256" key="5">
    <source>
        <dbReference type="ARBA" id="ARBA00023315"/>
    </source>
</evidence>
<dbReference type="InterPro" id="IPR011004">
    <property type="entry name" value="Trimer_LpxA-like_sf"/>
</dbReference>
<dbReference type="PANTHER" id="PTHR43480">
    <property type="entry name" value="ACYL-[ACYL-CARRIER-PROTEIN]--UDP-N-ACETYLGLUCOSAMINE O-ACYLTRANSFERASE"/>
    <property type="match status" value="1"/>
</dbReference>
<evidence type="ECO:0000313" key="7">
    <source>
        <dbReference type="EMBL" id="GBF59364.1"/>
    </source>
</evidence>
<keyword evidence="2" id="KW-0441">Lipid A biosynthesis</keyword>
<dbReference type="Proteomes" id="UP000245086">
    <property type="component" value="Unassembled WGS sequence"/>
</dbReference>
<feature type="domain" description="UDP N-acetylglucosamine O-acyltransferase C-terminal" evidence="6">
    <location>
        <begin position="177"/>
        <end position="260"/>
    </location>
</feature>
<evidence type="ECO:0000256" key="4">
    <source>
        <dbReference type="ARBA" id="ARBA00023098"/>
    </source>
</evidence>
<gene>
    <name evidence="7" type="primary">lpxA</name>
    <name evidence="7" type="ORF">PbB2_03060</name>
</gene>
<dbReference type="InterPro" id="IPR037157">
    <property type="entry name" value="Acetyltransf_C_sf"/>
</dbReference>
<dbReference type="InterPro" id="IPR010137">
    <property type="entry name" value="Lipid_A_LpxA"/>
</dbReference>
<dbReference type="Gene3D" id="2.160.10.10">
    <property type="entry name" value="Hexapeptide repeat proteins"/>
    <property type="match status" value="1"/>
</dbReference>
<evidence type="ECO:0000256" key="1">
    <source>
        <dbReference type="ARBA" id="ARBA00022516"/>
    </source>
</evidence>
<proteinExistence type="predicted"/>
<organism evidence="7 8">
    <name type="scientific">Candidatus Phycosocius bacilliformis</name>
    <dbReference type="NCBI Taxonomy" id="1445552"/>
    <lineage>
        <taxon>Bacteria</taxon>
        <taxon>Pseudomonadati</taxon>
        <taxon>Pseudomonadota</taxon>
        <taxon>Alphaproteobacteria</taxon>
        <taxon>Caulobacterales</taxon>
        <taxon>Caulobacterales incertae sedis</taxon>
        <taxon>Candidatus Phycosocius</taxon>
    </lineage>
</organism>
<dbReference type="AlphaFoldDB" id="A0A2P2EE84"/>
<dbReference type="GO" id="GO:0009245">
    <property type="term" value="P:lipid A biosynthetic process"/>
    <property type="evidence" value="ECO:0007669"/>
    <property type="project" value="UniProtKB-KW"/>
</dbReference>